<proteinExistence type="predicted"/>
<organism evidence="1">
    <name type="scientific">Arundo donax</name>
    <name type="common">Giant reed</name>
    <name type="synonym">Donax arundinaceus</name>
    <dbReference type="NCBI Taxonomy" id="35708"/>
    <lineage>
        <taxon>Eukaryota</taxon>
        <taxon>Viridiplantae</taxon>
        <taxon>Streptophyta</taxon>
        <taxon>Embryophyta</taxon>
        <taxon>Tracheophyta</taxon>
        <taxon>Spermatophyta</taxon>
        <taxon>Magnoliopsida</taxon>
        <taxon>Liliopsida</taxon>
        <taxon>Poales</taxon>
        <taxon>Poaceae</taxon>
        <taxon>PACMAD clade</taxon>
        <taxon>Arundinoideae</taxon>
        <taxon>Arundineae</taxon>
        <taxon>Arundo</taxon>
    </lineage>
</organism>
<accession>A0A0A8Z6G3</accession>
<dbReference type="AlphaFoldDB" id="A0A0A8Z6G3"/>
<sequence>MEREGLQCFCVCSCSYWHDSCSYWHETFITKLV</sequence>
<reference evidence="1" key="1">
    <citation type="submission" date="2014-09" db="EMBL/GenBank/DDBJ databases">
        <authorList>
            <person name="Magalhaes I.L.F."/>
            <person name="Oliveira U."/>
            <person name="Santos F.R."/>
            <person name="Vidigal T.H.D.A."/>
            <person name="Brescovit A.D."/>
            <person name="Santos A.J."/>
        </authorList>
    </citation>
    <scope>NUCLEOTIDE SEQUENCE</scope>
    <source>
        <tissue evidence="1">Shoot tissue taken approximately 20 cm above the soil surface</tissue>
    </source>
</reference>
<dbReference type="EMBL" id="GBRH01263499">
    <property type="protein sequence ID" value="JAD34396.1"/>
    <property type="molecule type" value="Transcribed_RNA"/>
</dbReference>
<name>A0A0A8Z6G3_ARUDO</name>
<evidence type="ECO:0000313" key="1">
    <source>
        <dbReference type="EMBL" id="JAD34396.1"/>
    </source>
</evidence>
<reference evidence="1" key="2">
    <citation type="journal article" date="2015" name="Data Brief">
        <title>Shoot transcriptome of the giant reed, Arundo donax.</title>
        <authorList>
            <person name="Barrero R.A."/>
            <person name="Guerrero F.D."/>
            <person name="Moolhuijzen P."/>
            <person name="Goolsby J.A."/>
            <person name="Tidwell J."/>
            <person name="Bellgard S.E."/>
            <person name="Bellgard M.I."/>
        </authorList>
    </citation>
    <scope>NUCLEOTIDE SEQUENCE</scope>
    <source>
        <tissue evidence="1">Shoot tissue taken approximately 20 cm above the soil surface</tissue>
    </source>
</reference>
<protein>
    <submittedName>
        <fullName evidence="1">Uncharacterized protein</fullName>
    </submittedName>
</protein>